<dbReference type="RefSeq" id="WP_079712498.1">
    <property type="nucleotide sequence ID" value="NZ_FUZC01000004.1"/>
</dbReference>
<dbReference type="InterPro" id="IPR014592">
    <property type="entry name" value="P-loop_UCP034888"/>
</dbReference>
<protein>
    <recommendedName>
        <fullName evidence="5">DUF3696 domain-containing protein</fullName>
    </recommendedName>
</protein>
<dbReference type="PANTHER" id="PTHR43581:SF2">
    <property type="entry name" value="EXCINUCLEASE ATPASE SUBUNIT"/>
    <property type="match status" value="1"/>
</dbReference>
<evidence type="ECO:0000259" key="2">
    <source>
        <dbReference type="Pfam" id="PF13175"/>
    </source>
</evidence>
<dbReference type="InterPro" id="IPR027417">
    <property type="entry name" value="P-loop_NTPase"/>
</dbReference>
<dbReference type="EMBL" id="LKTS01000044">
    <property type="protein sequence ID" value="PKD17143.1"/>
    <property type="molecule type" value="Genomic_DNA"/>
</dbReference>
<sequence>MIFSTELKNFKGFKDEIKFPLKNINLLTGINGRGKSSFLQSLLLIRQSLENQEKFSKLFFNGSCVNLGTFYDVKNRNTTNDTSIKIKHSFETHNLNLELKSDLDDDMVGVVINDFSHEVLKKFQNIHYVAADRVGPQEFYLKSSLPEFINVGTKGEFVGNVLLQKRGELVNEIFTHPEENLSQELEIQSGKWLSEILDTKKIKTYVSSEESSRLITLTFGIGNNKFRATNVGFGYSYVLPIIVSGLIAKPGEILIVENPEAHLHPKAQSNLVKFLAKVASIGVQVFIESHSEHILNSLILASLEEEIKLSHNEISILYFMDGQNAFLELKIEKDGSISNWPDGFFDQQEIDLSQIFKLGRENAE</sequence>
<comment type="caution">
    <text evidence="3">The sequence shown here is derived from an EMBL/GenBank/DDBJ whole genome shotgun (WGS) entry which is preliminary data.</text>
</comment>
<dbReference type="Pfam" id="PF13175">
    <property type="entry name" value="AAA_15"/>
    <property type="match status" value="1"/>
</dbReference>
<dbReference type="STRING" id="447422.SAMN05660903_01392"/>
<dbReference type="AlphaFoldDB" id="A0A2N0TQX4"/>
<feature type="domain" description="Endonuclease GajA/Old nuclease/RecF-like AAA" evidence="2">
    <location>
        <begin position="179"/>
        <end position="294"/>
    </location>
</feature>
<name>A0A2N0TQX4_9FLAO</name>
<dbReference type="InterPro" id="IPR041685">
    <property type="entry name" value="AAA_GajA/Old/RecF-like"/>
</dbReference>
<dbReference type="PANTHER" id="PTHR43581">
    <property type="entry name" value="ATP/GTP PHOSPHATASE"/>
    <property type="match status" value="1"/>
</dbReference>
<accession>A0A2N0TQX4</accession>
<gene>
    <name evidence="3" type="ORF">APR41_06835</name>
</gene>
<dbReference type="PIRSF" id="PIRSF034888">
    <property type="entry name" value="P-loop_UCP034888"/>
    <property type="match status" value="1"/>
</dbReference>
<evidence type="ECO:0000313" key="4">
    <source>
        <dbReference type="Proteomes" id="UP000232673"/>
    </source>
</evidence>
<dbReference type="Pfam" id="PF12476">
    <property type="entry name" value="DUF3696"/>
    <property type="match status" value="1"/>
</dbReference>
<evidence type="ECO:0008006" key="5">
    <source>
        <dbReference type="Google" id="ProtNLM"/>
    </source>
</evidence>
<reference evidence="3 4" key="1">
    <citation type="submission" date="2015-10" db="EMBL/GenBank/DDBJ databases">
        <title>Draft genome sequence of Salegentibacter salinarum KCTC 12975.</title>
        <authorList>
            <person name="Lin W."/>
            <person name="Zheng Q."/>
        </authorList>
    </citation>
    <scope>NUCLEOTIDE SEQUENCE [LARGE SCALE GENOMIC DNA]</scope>
    <source>
        <strain evidence="3 4">KCTC 12975</strain>
    </source>
</reference>
<evidence type="ECO:0000259" key="1">
    <source>
        <dbReference type="Pfam" id="PF12476"/>
    </source>
</evidence>
<dbReference type="OrthoDB" id="9792800at2"/>
<keyword evidence="4" id="KW-1185">Reference proteome</keyword>
<dbReference type="Proteomes" id="UP000232673">
    <property type="component" value="Unassembled WGS sequence"/>
</dbReference>
<organism evidence="3 4">
    <name type="scientific">Salegentibacter salinarum</name>
    <dbReference type="NCBI Taxonomy" id="447422"/>
    <lineage>
        <taxon>Bacteria</taxon>
        <taxon>Pseudomonadati</taxon>
        <taxon>Bacteroidota</taxon>
        <taxon>Flavobacteriia</taxon>
        <taxon>Flavobacteriales</taxon>
        <taxon>Flavobacteriaceae</taxon>
        <taxon>Salegentibacter</taxon>
    </lineage>
</organism>
<dbReference type="SUPFAM" id="SSF52540">
    <property type="entry name" value="P-loop containing nucleoside triphosphate hydrolases"/>
    <property type="match status" value="1"/>
</dbReference>
<evidence type="ECO:0000313" key="3">
    <source>
        <dbReference type="EMBL" id="PKD17143.1"/>
    </source>
</evidence>
<dbReference type="InterPro" id="IPR022532">
    <property type="entry name" value="DUF3696"/>
</dbReference>
<dbReference type="InterPro" id="IPR051396">
    <property type="entry name" value="Bact_Antivir_Def_Nuclease"/>
</dbReference>
<proteinExistence type="predicted"/>
<dbReference type="Gene3D" id="3.40.50.300">
    <property type="entry name" value="P-loop containing nucleotide triphosphate hydrolases"/>
    <property type="match status" value="1"/>
</dbReference>
<feature type="domain" description="DUF3696" evidence="1">
    <location>
        <begin position="309"/>
        <end position="354"/>
    </location>
</feature>